<dbReference type="EMBL" id="UOEP01000228">
    <property type="protein sequence ID" value="VAW24934.1"/>
    <property type="molecule type" value="Genomic_DNA"/>
</dbReference>
<proteinExistence type="predicted"/>
<name>A0A3B0UYD0_9ZZZZ</name>
<reference evidence="1" key="1">
    <citation type="submission" date="2018-06" db="EMBL/GenBank/DDBJ databases">
        <authorList>
            <person name="Zhirakovskaya E."/>
        </authorList>
    </citation>
    <scope>NUCLEOTIDE SEQUENCE</scope>
</reference>
<accession>A0A3B0UYD0</accession>
<protein>
    <submittedName>
        <fullName evidence="1">Uncharacterized protein</fullName>
    </submittedName>
</protein>
<evidence type="ECO:0000313" key="1">
    <source>
        <dbReference type="EMBL" id="VAW24934.1"/>
    </source>
</evidence>
<feature type="non-terminal residue" evidence="1">
    <location>
        <position position="1"/>
    </location>
</feature>
<organism evidence="1">
    <name type="scientific">hydrothermal vent metagenome</name>
    <dbReference type="NCBI Taxonomy" id="652676"/>
    <lineage>
        <taxon>unclassified sequences</taxon>
        <taxon>metagenomes</taxon>
        <taxon>ecological metagenomes</taxon>
    </lineage>
</organism>
<sequence>AIHLADAIFSKFDGAISVKNDTIIVTCYNVPEQLKLQQHYQNLPEKLISEGINPKVPWLYDFKLDFRFR</sequence>
<dbReference type="AlphaFoldDB" id="A0A3B0UYD0"/>
<gene>
    <name evidence="1" type="ORF">MNBD_BACTEROID01-2938</name>
</gene>